<gene>
    <name evidence="11" type="primary">cobD</name>
    <name evidence="12" type="ORF">ACFFOL_14900</name>
</gene>
<evidence type="ECO:0000313" key="13">
    <source>
        <dbReference type="Proteomes" id="UP001589595"/>
    </source>
</evidence>
<dbReference type="GO" id="GO:0009236">
    <property type="term" value="P:cobalamin biosynthetic process"/>
    <property type="evidence" value="ECO:0007669"/>
    <property type="project" value="UniProtKB-UniRule"/>
</dbReference>
<feature type="transmembrane region" description="Helical" evidence="11">
    <location>
        <begin position="110"/>
        <end position="129"/>
    </location>
</feature>
<name>A0ABD5MNN3_9EURY</name>
<reference evidence="12" key="1">
    <citation type="submission" date="2024-09" db="EMBL/GenBank/DDBJ databases">
        <authorList>
            <person name="Sun Q."/>
        </authorList>
    </citation>
    <scope>NUCLEOTIDE SEQUENCE [LARGE SCALE GENOMIC DNA]</scope>
    <source>
        <strain evidence="12">JCM 31273</strain>
    </source>
</reference>
<evidence type="ECO:0000313" key="12">
    <source>
        <dbReference type="EMBL" id="MFB9825456.1"/>
    </source>
</evidence>
<dbReference type="AlphaFoldDB" id="A0ABD5MNN3"/>
<feature type="transmembrane region" description="Helical" evidence="11">
    <location>
        <begin position="313"/>
        <end position="334"/>
    </location>
</feature>
<evidence type="ECO:0000256" key="4">
    <source>
        <dbReference type="ARBA" id="ARBA00006263"/>
    </source>
</evidence>
<proteinExistence type="inferred from homology"/>
<evidence type="ECO:0000256" key="2">
    <source>
        <dbReference type="ARBA" id="ARBA00004651"/>
    </source>
</evidence>
<keyword evidence="13" id="KW-1185">Reference proteome</keyword>
<organism evidence="12 13">
    <name type="scientific">Halobaculum roseum</name>
    <dbReference type="NCBI Taxonomy" id="2175149"/>
    <lineage>
        <taxon>Archaea</taxon>
        <taxon>Methanobacteriati</taxon>
        <taxon>Methanobacteriota</taxon>
        <taxon>Stenosarchaea group</taxon>
        <taxon>Halobacteria</taxon>
        <taxon>Halobacteriales</taxon>
        <taxon>Haloferacaceae</taxon>
        <taxon>Halobaculum</taxon>
    </lineage>
</organism>
<evidence type="ECO:0000256" key="9">
    <source>
        <dbReference type="ARBA" id="ARBA00022989"/>
    </source>
</evidence>
<dbReference type="Proteomes" id="UP001589595">
    <property type="component" value="Unassembled WGS sequence"/>
</dbReference>
<comment type="pathway">
    <text evidence="3 11">Cofactor biosynthesis; adenosylcobalamin biosynthesis.</text>
</comment>
<comment type="similarity">
    <text evidence="4 11">Belongs to the CobD/CbiB family.</text>
</comment>
<dbReference type="PANTHER" id="PTHR34308:SF1">
    <property type="entry name" value="COBALAMIN BIOSYNTHESIS PROTEIN CBIB"/>
    <property type="match status" value="1"/>
</dbReference>
<evidence type="ECO:0000256" key="11">
    <source>
        <dbReference type="HAMAP-Rule" id="MF_00024"/>
    </source>
</evidence>
<dbReference type="GeneID" id="67876403"/>
<keyword evidence="9 11" id="KW-1133">Transmembrane helix</keyword>
<dbReference type="PANTHER" id="PTHR34308">
    <property type="entry name" value="COBALAMIN BIOSYNTHESIS PROTEIN CBIB"/>
    <property type="match status" value="1"/>
</dbReference>
<sequence length="335" mass="33026">MGLTALAVVGTAAALDAGFSEPPGRVHPIALFGRVVGAVDREWTRPRAVGVAAAVVLPLGFAAVAWGVVAGSGTVVAGSGTVVAGSGTVVAGSGTVVAGGGTGITGDDRVAAVATAVVAGLALFSLTSLRMLVSVARDVTEAADRDADAARESAIALVGRDTSSLSAAEIRSAAVESAAENLADGLVAPLLAFALGAQASVAVGVAAAAWVKGVNTLDSMLGYPDRPVGTASARLDDAVMWVPARVSAVLLAVAAGSPRSLVDARRWARVPASPNSGWPMATAAAALGVRLEKRDAYTLNPEAALPSIEEARAGVRTVALAGALAFLLAGVAAWL</sequence>
<dbReference type="InterPro" id="IPR004485">
    <property type="entry name" value="Cobalamin_biosynth_CobD/CbiB"/>
</dbReference>
<evidence type="ECO:0000256" key="8">
    <source>
        <dbReference type="ARBA" id="ARBA00022692"/>
    </source>
</evidence>
<dbReference type="GO" id="GO:0005886">
    <property type="term" value="C:plasma membrane"/>
    <property type="evidence" value="ECO:0007669"/>
    <property type="project" value="UniProtKB-SubCell"/>
</dbReference>
<feature type="transmembrane region" description="Helical" evidence="11">
    <location>
        <begin position="48"/>
        <end position="69"/>
    </location>
</feature>
<dbReference type="Pfam" id="PF03186">
    <property type="entry name" value="CobD_Cbib"/>
    <property type="match status" value="1"/>
</dbReference>
<comment type="subcellular location">
    <subcellularLocation>
        <location evidence="2 11">Cell membrane</location>
        <topology evidence="2 11">Multi-pass membrane protein</topology>
    </subcellularLocation>
</comment>
<keyword evidence="7 11" id="KW-0169">Cobalamin biosynthesis</keyword>
<dbReference type="GO" id="GO:0015420">
    <property type="term" value="F:ABC-type vitamin B12 transporter activity"/>
    <property type="evidence" value="ECO:0007669"/>
    <property type="project" value="UniProtKB-UniRule"/>
</dbReference>
<evidence type="ECO:0000256" key="10">
    <source>
        <dbReference type="ARBA" id="ARBA00023136"/>
    </source>
</evidence>
<dbReference type="EMBL" id="JBHMAJ010000009">
    <property type="protein sequence ID" value="MFB9825456.1"/>
    <property type="molecule type" value="Genomic_DNA"/>
</dbReference>
<evidence type="ECO:0000256" key="1">
    <source>
        <dbReference type="ARBA" id="ARBA00003384"/>
    </source>
</evidence>
<protein>
    <recommendedName>
        <fullName evidence="5 11">Probable cobalamin biosynthesis protein CobD</fullName>
    </recommendedName>
</protein>
<evidence type="ECO:0000256" key="5">
    <source>
        <dbReference type="ARBA" id="ARBA00016185"/>
    </source>
</evidence>
<keyword evidence="6 11" id="KW-1003">Cell membrane</keyword>
<comment type="function">
    <text evidence="1 11">Converts cobyric acid to cobinamide by the addition of aminopropanol on the F carboxylic group.</text>
</comment>
<keyword evidence="10 11" id="KW-0472">Membrane</keyword>
<evidence type="ECO:0000256" key="7">
    <source>
        <dbReference type="ARBA" id="ARBA00022573"/>
    </source>
</evidence>
<keyword evidence="8 11" id="KW-0812">Transmembrane</keyword>
<accession>A0ABD5MNN3</accession>
<evidence type="ECO:0000256" key="6">
    <source>
        <dbReference type="ARBA" id="ARBA00022475"/>
    </source>
</evidence>
<evidence type="ECO:0000256" key="3">
    <source>
        <dbReference type="ARBA" id="ARBA00004953"/>
    </source>
</evidence>
<feature type="transmembrane region" description="Helical" evidence="11">
    <location>
        <begin position="81"/>
        <end position="104"/>
    </location>
</feature>
<dbReference type="RefSeq" id="WP_225935099.1">
    <property type="nucleotide sequence ID" value="NZ_CP082286.1"/>
</dbReference>
<comment type="caution">
    <text evidence="12">The sequence shown here is derived from an EMBL/GenBank/DDBJ whole genome shotgun (WGS) entry which is preliminary data.</text>
</comment>
<dbReference type="HAMAP" id="MF_00024">
    <property type="entry name" value="CobD_CbiB"/>
    <property type="match status" value="1"/>
</dbReference>
<feature type="transmembrane region" description="Helical" evidence="11">
    <location>
        <begin position="190"/>
        <end position="211"/>
    </location>
</feature>